<dbReference type="InterPro" id="IPR049560">
    <property type="entry name" value="MeTrfase_RsmB-F_NOP2_cat"/>
</dbReference>
<proteinExistence type="inferred from homology"/>
<dbReference type="GO" id="GO:0000049">
    <property type="term" value="F:tRNA binding"/>
    <property type="evidence" value="ECO:0007669"/>
    <property type="project" value="UniProtKB-KW"/>
</dbReference>
<evidence type="ECO:0000256" key="9">
    <source>
        <dbReference type="PROSITE-ProRule" id="PRU01023"/>
    </source>
</evidence>
<feature type="region of interest" description="Disordered" evidence="10">
    <location>
        <begin position="469"/>
        <end position="553"/>
    </location>
</feature>
<keyword evidence="4 9" id="KW-0808">Transferase</keyword>
<reference evidence="12 13" key="1">
    <citation type="journal article" date="2016" name="Mol. Biol. Evol.">
        <title>Comparative Genomics of Early-Diverging Mushroom-Forming Fungi Provides Insights into the Origins of Lignocellulose Decay Capabilities.</title>
        <authorList>
            <person name="Nagy L.G."/>
            <person name="Riley R."/>
            <person name="Tritt A."/>
            <person name="Adam C."/>
            <person name="Daum C."/>
            <person name="Floudas D."/>
            <person name="Sun H."/>
            <person name="Yadav J.S."/>
            <person name="Pangilinan J."/>
            <person name="Larsson K.H."/>
            <person name="Matsuura K."/>
            <person name="Barry K."/>
            <person name="Labutti K."/>
            <person name="Kuo R."/>
            <person name="Ohm R.A."/>
            <person name="Bhattacharya S.S."/>
            <person name="Shirouzu T."/>
            <person name="Yoshinaga Y."/>
            <person name="Martin F.M."/>
            <person name="Grigoriev I.V."/>
            <person name="Hibbett D.S."/>
        </authorList>
    </citation>
    <scope>NUCLEOTIDE SEQUENCE [LARGE SCALE GENOMIC DNA]</scope>
    <source>
        <strain evidence="12 13">HHB12029</strain>
    </source>
</reference>
<feature type="compositionally biased region" description="Acidic residues" evidence="10">
    <location>
        <begin position="769"/>
        <end position="785"/>
    </location>
</feature>
<keyword evidence="7 9" id="KW-0694">RNA-binding</keyword>
<evidence type="ECO:0000256" key="8">
    <source>
        <dbReference type="ARBA" id="ARBA00023242"/>
    </source>
</evidence>
<keyword evidence="3 9" id="KW-0489">Methyltransferase</keyword>
<dbReference type="GO" id="GO:0005634">
    <property type="term" value="C:nucleus"/>
    <property type="evidence" value="ECO:0007669"/>
    <property type="project" value="UniProtKB-SubCell"/>
</dbReference>
<gene>
    <name evidence="12" type="ORF">EXIGLDRAFT_711755</name>
</gene>
<organism evidence="12 13">
    <name type="scientific">Exidia glandulosa HHB12029</name>
    <dbReference type="NCBI Taxonomy" id="1314781"/>
    <lineage>
        <taxon>Eukaryota</taxon>
        <taxon>Fungi</taxon>
        <taxon>Dikarya</taxon>
        <taxon>Basidiomycota</taxon>
        <taxon>Agaricomycotina</taxon>
        <taxon>Agaricomycetes</taxon>
        <taxon>Auriculariales</taxon>
        <taxon>Exidiaceae</taxon>
        <taxon>Exidia</taxon>
    </lineage>
</organism>
<dbReference type="Pfam" id="PF25378">
    <property type="entry name" value="PUA_NSUN2"/>
    <property type="match status" value="1"/>
</dbReference>
<dbReference type="FunCoup" id="A0A165EUP9">
    <property type="interactions" value="1111"/>
</dbReference>
<accession>A0A165EUP9</accession>
<evidence type="ECO:0000256" key="10">
    <source>
        <dbReference type="SAM" id="MobiDB-lite"/>
    </source>
</evidence>
<feature type="binding site" evidence="9">
    <location>
        <position position="277"/>
    </location>
    <ligand>
        <name>S-adenosyl-L-methionine</name>
        <dbReference type="ChEBI" id="CHEBI:59789"/>
    </ligand>
</feature>
<evidence type="ECO:0000256" key="6">
    <source>
        <dbReference type="ARBA" id="ARBA00022694"/>
    </source>
</evidence>
<dbReference type="SUPFAM" id="SSF53335">
    <property type="entry name" value="S-adenosyl-L-methionine-dependent methyltransferases"/>
    <property type="match status" value="1"/>
</dbReference>
<dbReference type="EMBL" id="KV426117">
    <property type="protein sequence ID" value="KZV87731.1"/>
    <property type="molecule type" value="Genomic_DNA"/>
</dbReference>
<feature type="binding site" evidence="9">
    <location>
        <position position="300"/>
    </location>
    <ligand>
        <name>S-adenosyl-L-methionine</name>
        <dbReference type="ChEBI" id="CHEBI:59789"/>
    </ligand>
</feature>
<keyword evidence="5 9" id="KW-0949">S-adenosyl-L-methionine</keyword>
<dbReference type="InParanoid" id="A0A165EUP9"/>
<evidence type="ECO:0000256" key="5">
    <source>
        <dbReference type="ARBA" id="ARBA00022691"/>
    </source>
</evidence>
<evidence type="ECO:0000256" key="3">
    <source>
        <dbReference type="ARBA" id="ARBA00022603"/>
    </source>
</evidence>
<feature type="compositionally biased region" description="Low complexity" evidence="10">
    <location>
        <begin position="522"/>
        <end position="540"/>
    </location>
</feature>
<feature type="domain" description="SAM-dependent MTase RsmB/NOP-type" evidence="11">
    <location>
        <begin position="98"/>
        <end position="467"/>
    </location>
</feature>
<dbReference type="GO" id="GO:0016428">
    <property type="term" value="F:tRNA (cytidine-5-)-methyltransferase activity"/>
    <property type="evidence" value="ECO:0007669"/>
    <property type="project" value="InterPro"/>
</dbReference>
<feature type="active site" description="Nucleophile" evidence="9">
    <location>
        <position position="353"/>
    </location>
</feature>
<dbReference type="STRING" id="1314781.A0A165EUP9"/>
<protein>
    <submittedName>
        <fullName evidence="12">S-adenosyl-L-methionine-dependent methyltransferase</fullName>
    </submittedName>
</protein>
<evidence type="ECO:0000256" key="4">
    <source>
        <dbReference type="ARBA" id="ARBA00022679"/>
    </source>
</evidence>
<dbReference type="InterPro" id="IPR057286">
    <property type="entry name" value="PUA_NSUN2"/>
</dbReference>
<dbReference type="AlphaFoldDB" id="A0A165EUP9"/>
<keyword evidence="8" id="KW-0539">Nucleus</keyword>
<name>A0A165EUP9_EXIGL</name>
<dbReference type="InterPro" id="IPR057285">
    <property type="entry name" value="Pre-PUA_NSUN2"/>
</dbReference>
<keyword evidence="13" id="KW-1185">Reference proteome</keyword>
<dbReference type="InterPro" id="IPR029063">
    <property type="entry name" value="SAM-dependent_MTases_sf"/>
</dbReference>
<evidence type="ECO:0000256" key="7">
    <source>
        <dbReference type="ARBA" id="ARBA00022884"/>
    </source>
</evidence>
<dbReference type="PANTHER" id="PTHR22808:SF1">
    <property type="entry name" value="RNA CYTOSINE-C(5)-METHYLTRANSFERASE NSUN2-RELATED"/>
    <property type="match status" value="1"/>
</dbReference>
<evidence type="ECO:0000256" key="2">
    <source>
        <dbReference type="ARBA" id="ARBA00022555"/>
    </source>
</evidence>
<dbReference type="InterPro" id="IPR023267">
    <property type="entry name" value="RCMT"/>
</dbReference>
<comment type="similarity">
    <text evidence="9">Belongs to the class I-like SAM-binding methyltransferase superfamily. RsmB/NOP family.</text>
</comment>
<dbReference type="InterPro" id="IPR023270">
    <property type="entry name" value="RCMT_NCL1"/>
</dbReference>
<dbReference type="Proteomes" id="UP000077266">
    <property type="component" value="Unassembled WGS sequence"/>
</dbReference>
<keyword evidence="6" id="KW-0819">tRNA processing</keyword>
<dbReference type="GO" id="GO:0005737">
    <property type="term" value="C:cytoplasm"/>
    <property type="evidence" value="ECO:0007669"/>
    <property type="project" value="TreeGrafter"/>
</dbReference>
<feature type="compositionally biased region" description="Basic and acidic residues" evidence="10">
    <location>
        <begin position="58"/>
        <end position="69"/>
    </location>
</feature>
<dbReference type="Pfam" id="PF25376">
    <property type="entry name" value="Pre-PUA_NSUN2"/>
    <property type="match status" value="1"/>
</dbReference>
<dbReference type="InterPro" id="IPR001678">
    <property type="entry name" value="MeTrfase_RsmB-F_NOP2_dom"/>
</dbReference>
<dbReference type="PRINTS" id="PR02008">
    <property type="entry name" value="RCMTFAMILY"/>
</dbReference>
<feature type="compositionally biased region" description="Basic residues" evidence="10">
    <location>
        <begin position="36"/>
        <end position="50"/>
    </location>
</feature>
<feature type="region of interest" description="Disordered" evidence="10">
    <location>
        <begin position="36"/>
        <end position="69"/>
    </location>
</feature>
<evidence type="ECO:0000313" key="12">
    <source>
        <dbReference type="EMBL" id="KZV87731.1"/>
    </source>
</evidence>
<evidence type="ECO:0000313" key="13">
    <source>
        <dbReference type="Proteomes" id="UP000077266"/>
    </source>
</evidence>
<feature type="binding site" evidence="9">
    <location>
        <begin position="216"/>
        <end position="222"/>
    </location>
    <ligand>
        <name>S-adenosyl-L-methionine</name>
        <dbReference type="ChEBI" id="CHEBI:59789"/>
    </ligand>
</feature>
<dbReference type="OrthoDB" id="6093671at2759"/>
<feature type="binding site" evidence="9">
    <location>
        <position position="250"/>
    </location>
    <ligand>
        <name>S-adenosyl-L-methionine</name>
        <dbReference type="ChEBI" id="CHEBI:59789"/>
    </ligand>
</feature>
<feature type="region of interest" description="Disordered" evidence="10">
    <location>
        <begin position="795"/>
        <end position="814"/>
    </location>
</feature>
<evidence type="ECO:0000259" key="11">
    <source>
        <dbReference type="PROSITE" id="PS51686"/>
    </source>
</evidence>
<feature type="region of interest" description="Disordered" evidence="10">
    <location>
        <begin position="416"/>
        <end position="436"/>
    </location>
</feature>
<dbReference type="PRINTS" id="PR02011">
    <property type="entry name" value="RCMTNCL1"/>
</dbReference>
<feature type="region of interest" description="Disordered" evidence="10">
    <location>
        <begin position="766"/>
        <end position="785"/>
    </location>
</feature>
<keyword evidence="2" id="KW-0820">tRNA-binding</keyword>
<sequence>MKGKYGERCGQSNDCCSWRKSARGYRSGASYLLNSTRRRMARGKKRKHRPAPAARGEAGPKKDARDRDDGWVDSLTNARFDAYYKLQGIVPDDEWETFSKTAATPLPVTFRLAGSRIIGQEINNIIREVHIPALSGMVVDGVQVEPPKVIPWYPGGLAWQFNIEKRVLRKSPEIKKFHRFLVYETENGNISRQEAVSMLPPLFLDVEPHHKVLDMCAAPGSKTAQLVEALHADDLTLGSSTPSGFIVANDSNHKRAQLLVHQLARLPTPALMVTNLDASIMPNLLDPQRRPIHYDRILCDVPCSGDGTTRKNPGIWKQWAPANGIGLHGLQVRILVRAMKLLDHHGRIVYSTCSMNPMENEAVIATVLKSNSDFELVDVSDRMPDLVRRPGMTTWKVANQQLEVFDSFEQYSELTKNKSRTKGAPLTAGHFPPEPKDAEALHLERCMRVYPHLQDTGGFFVAVLRKKADRIPPPPKPANATVKEEPASLKRALSAEPAVEPEAKRPKLDAPVDVPAEPTTDVAGATTAEPSAAPTPVSSEDNTGLLPSKPPKEITFSENPYTFLGAENEVIQECIKRLSLLPSFPSDRVFVRNPTGQAARALYMCNEQVKTLILTNDYQKIRLVHAGVKILEKQDAASFVSFRILEDGVAPILPFVEPDTIFNADLDVLKILIMEYYPAITKFEEPYKTLFEKLELGNALVRFEATNTPDATLTHSVILPLWKSGVSVCLMIDKKSKSALSFRVFGEDITPLGQKLREQAEAKAAAAAEDGEDAAPDVELQDGDAEVDMEAAVGADVPIEGVAPETSVNVTVET</sequence>
<dbReference type="Pfam" id="PF01189">
    <property type="entry name" value="Methyltr_RsmB-F"/>
    <property type="match status" value="1"/>
</dbReference>
<dbReference type="GO" id="GO:0030488">
    <property type="term" value="P:tRNA methylation"/>
    <property type="evidence" value="ECO:0007669"/>
    <property type="project" value="TreeGrafter"/>
</dbReference>
<comment type="subcellular location">
    <subcellularLocation>
        <location evidence="1">Nucleus</location>
    </subcellularLocation>
</comment>
<evidence type="ECO:0000256" key="1">
    <source>
        <dbReference type="ARBA" id="ARBA00004123"/>
    </source>
</evidence>
<dbReference type="PROSITE" id="PS51686">
    <property type="entry name" value="SAM_MT_RSMB_NOP"/>
    <property type="match status" value="1"/>
</dbReference>
<feature type="compositionally biased region" description="Basic and acidic residues" evidence="10">
    <location>
        <begin position="501"/>
        <end position="510"/>
    </location>
</feature>
<dbReference type="Gene3D" id="3.40.50.150">
    <property type="entry name" value="Vaccinia Virus protein VP39"/>
    <property type="match status" value="1"/>
</dbReference>
<dbReference type="PANTHER" id="PTHR22808">
    <property type="entry name" value="NCL1 YEAST -RELATED NOL1/NOP2/FMU SUN DOMAIN-CONTAINING"/>
    <property type="match status" value="1"/>
</dbReference>